<evidence type="ECO:0000313" key="1">
    <source>
        <dbReference type="EMBL" id="QNE73307.1"/>
    </source>
</evidence>
<dbReference type="AlphaFoldDB" id="A0A7G7BD92"/>
<dbReference type="KEGG" id="sfiy:F0344_00520"/>
<evidence type="ECO:0000313" key="2">
    <source>
        <dbReference type="Proteomes" id="UP000515307"/>
    </source>
</evidence>
<gene>
    <name evidence="1" type="ORF">F0344_00520</name>
</gene>
<proteinExistence type="predicted"/>
<sequence length="58" mass="6049">MLAAPQPVGSPASLRLRQSLDQEIPFARIFVMGVALTLDTQGDTGPAVLRNSSGAGRL</sequence>
<reference evidence="2" key="1">
    <citation type="submission" date="2019-10" db="EMBL/GenBank/DDBJ databases">
        <title>Antimicrobial potential of Antarctic Bacteria.</title>
        <authorList>
            <person name="Benaud N."/>
            <person name="Edwards R.J."/>
            <person name="Ferrari B.C."/>
        </authorList>
    </citation>
    <scope>NUCLEOTIDE SEQUENCE [LARGE SCALE GENOMIC DNA]</scope>
    <source>
        <strain evidence="2">NBSH44</strain>
    </source>
</reference>
<organism evidence="1 2">
    <name type="scientific">Streptomyces finlayi</name>
    <dbReference type="NCBI Taxonomy" id="67296"/>
    <lineage>
        <taxon>Bacteria</taxon>
        <taxon>Bacillati</taxon>
        <taxon>Actinomycetota</taxon>
        <taxon>Actinomycetes</taxon>
        <taxon>Kitasatosporales</taxon>
        <taxon>Streptomycetaceae</taxon>
        <taxon>Streptomyces</taxon>
    </lineage>
</organism>
<accession>A0A7G7BD92</accession>
<dbReference type="RefSeq" id="WP_185296878.1">
    <property type="nucleotide sequence ID" value="NZ_CP045702.1"/>
</dbReference>
<dbReference type="EMBL" id="CP045702">
    <property type="protein sequence ID" value="QNE73307.1"/>
    <property type="molecule type" value="Genomic_DNA"/>
</dbReference>
<keyword evidence="2" id="KW-1185">Reference proteome</keyword>
<protein>
    <submittedName>
        <fullName evidence="1">Uncharacterized protein</fullName>
    </submittedName>
</protein>
<dbReference type="Proteomes" id="UP000515307">
    <property type="component" value="Chromosome"/>
</dbReference>
<name>A0A7G7BD92_9ACTN</name>